<reference evidence="1 2" key="1">
    <citation type="journal article" date="2019" name="Commun. Biol.">
        <title>The bagworm genome reveals a unique fibroin gene that provides high tensile strength.</title>
        <authorList>
            <person name="Kono N."/>
            <person name="Nakamura H."/>
            <person name="Ohtoshi R."/>
            <person name="Tomita M."/>
            <person name="Numata K."/>
            <person name="Arakawa K."/>
        </authorList>
    </citation>
    <scope>NUCLEOTIDE SEQUENCE [LARGE SCALE GENOMIC DNA]</scope>
</reference>
<organism evidence="1 2">
    <name type="scientific">Eumeta variegata</name>
    <name type="common">Bagworm moth</name>
    <name type="synonym">Eumeta japonica</name>
    <dbReference type="NCBI Taxonomy" id="151549"/>
    <lineage>
        <taxon>Eukaryota</taxon>
        <taxon>Metazoa</taxon>
        <taxon>Ecdysozoa</taxon>
        <taxon>Arthropoda</taxon>
        <taxon>Hexapoda</taxon>
        <taxon>Insecta</taxon>
        <taxon>Pterygota</taxon>
        <taxon>Neoptera</taxon>
        <taxon>Endopterygota</taxon>
        <taxon>Lepidoptera</taxon>
        <taxon>Glossata</taxon>
        <taxon>Ditrysia</taxon>
        <taxon>Tineoidea</taxon>
        <taxon>Psychidae</taxon>
        <taxon>Oiketicinae</taxon>
        <taxon>Eumeta</taxon>
    </lineage>
</organism>
<dbReference type="EMBL" id="BGZK01000583">
    <property type="protein sequence ID" value="GBP51541.1"/>
    <property type="molecule type" value="Genomic_DNA"/>
</dbReference>
<keyword evidence="2" id="KW-1185">Reference proteome</keyword>
<sequence length="89" mass="10053">MQILLSENNISGREFNNLALRGRRAGTCRCQELFFCQTSALRVHAVCWYRKTAALATHWPGMRASIESEITAAHDTRRPKRVIVALPAL</sequence>
<name>A0A4C1WJW1_EUMVA</name>
<comment type="caution">
    <text evidence="1">The sequence shown here is derived from an EMBL/GenBank/DDBJ whole genome shotgun (WGS) entry which is preliminary data.</text>
</comment>
<proteinExistence type="predicted"/>
<dbReference type="Proteomes" id="UP000299102">
    <property type="component" value="Unassembled WGS sequence"/>
</dbReference>
<evidence type="ECO:0000313" key="1">
    <source>
        <dbReference type="EMBL" id="GBP51541.1"/>
    </source>
</evidence>
<dbReference type="AlphaFoldDB" id="A0A4C1WJW1"/>
<protein>
    <submittedName>
        <fullName evidence="1">Uncharacterized protein</fullName>
    </submittedName>
</protein>
<accession>A0A4C1WJW1</accession>
<gene>
    <name evidence="1" type="ORF">EVAR_34427_1</name>
</gene>
<evidence type="ECO:0000313" key="2">
    <source>
        <dbReference type="Proteomes" id="UP000299102"/>
    </source>
</evidence>